<dbReference type="PRINTS" id="PR00447">
    <property type="entry name" value="NATRESASSCMP"/>
</dbReference>
<keyword evidence="7 8" id="KW-0472">Membrane</keyword>
<name>A0AAD8H791_9APIA</name>
<keyword evidence="3" id="KW-0813">Transport</keyword>
<dbReference type="EMBL" id="JAUIZM010000010">
    <property type="protein sequence ID" value="KAK1361656.1"/>
    <property type="molecule type" value="Genomic_DNA"/>
</dbReference>
<organism evidence="9 10">
    <name type="scientific">Heracleum sosnowskyi</name>
    <dbReference type="NCBI Taxonomy" id="360622"/>
    <lineage>
        <taxon>Eukaryota</taxon>
        <taxon>Viridiplantae</taxon>
        <taxon>Streptophyta</taxon>
        <taxon>Embryophyta</taxon>
        <taxon>Tracheophyta</taxon>
        <taxon>Spermatophyta</taxon>
        <taxon>Magnoliopsida</taxon>
        <taxon>eudicotyledons</taxon>
        <taxon>Gunneridae</taxon>
        <taxon>Pentapetalae</taxon>
        <taxon>asterids</taxon>
        <taxon>campanulids</taxon>
        <taxon>Apiales</taxon>
        <taxon>Apiaceae</taxon>
        <taxon>Apioideae</taxon>
        <taxon>apioid superclade</taxon>
        <taxon>Tordylieae</taxon>
        <taxon>Tordyliinae</taxon>
        <taxon>Heracleum</taxon>
    </lineage>
</organism>
<evidence type="ECO:0000256" key="4">
    <source>
        <dbReference type="ARBA" id="ARBA00022692"/>
    </source>
</evidence>
<dbReference type="GO" id="GO:0015086">
    <property type="term" value="F:cadmium ion transmembrane transporter activity"/>
    <property type="evidence" value="ECO:0007669"/>
    <property type="project" value="TreeGrafter"/>
</dbReference>
<accession>A0AAD8H791</accession>
<comment type="caution">
    <text evidence="9">The sequence shown here is derived from an EMBL/GenBank/DDBJ whole genome shotgun (WGS) entry which is preliminary data.</text>
</comment>
<evidence type="ECO:0000313" key="9">
    <source>
        <dbReference type="EMBL" id="KAK1361656.1"/>
    </source>
</evidence>
<evidence type="ECO:0000256" key="8">
    <source>
        <dbReference type="SAM" id="Phobius"/>
    </source>
</evidence>
<comment type="subcellular location">
    <subcellularLocation>
        <location evidence="1">Membrane</location>
        <topology evidence="1">Multi-pass membrane protein</topology>
    </subcellularLocation>
</comment>
<dbReference type="AlphaFoldDB" id="A0AAD8H791"/>
<evidence type="ECO:0000313" key="10">
    <source>
        <dbReference type="Proteomes" id="UP001237642"/>
    </source>
</evidence>
<reference evidence="9" key="1">
    <citation type="submission" date="2023-02" db="EMBL/GenBank/DDBJ databases">
        <title>Genome of toxic invasive species Heracleum sosnowskyi carries increased number of genes despite the absence of recent whole-genome duplications.</title>
        <authorList>
            <person name="Schelkunov M."/>
            <person name="Shtratnikova V."/>
            <person name="Makarenko M."/>
            <person name="Klepikova A."/>
            <person name="Omelchenko D."/>
            <person name="Novikova G."/>
            <person name="Obukhova E."/>
            <person name="Bogdanov V."/>
            <person name="Penin A."/>
            <person name="Logacheva M."/>
        </authorList>
    </citation>
    <scope>NUCLEOTIDE SEQUENCE</scope>
    <source>
        <strain evidence="9">Hsosn_3</strain>
        <tissue evidence="9">Leaf</tissue>
    </source>
</reference>
<dbReference type="Pfam" id="PF01566">
    <property type="entry name" value="Nramp"/>
    <property type="match status" value="1"/>
</dbReference>
<keyword evidence="4 8" id="KW-0812">Transmembrane</keyword>
<keyword evidence="6" id="KW-0406">Ion transport</keyword>
<feature type="transmembrane region" description="Helical" evidence="8">
    <location>
        <begin position="146"/>
        <end position="168"/>
    </location>
</feature>
<sequence>MANGIGYLHHRFTSFGSEFHHHRNLCWTIHYGFIDLKMKTWIRNLVTRLISITPSLIVSIIGGASGAGRLIIIASMILSFELPFALIPLLKFSSSNLKMGPHINSIYIIVFSWALGLGIIGINIYYLITAFVGWITDNSLPKVANIFIGIIVFPFIAIYIISVTYLMFRKDTTSTFIDTTKTVESNDVFELEHAIPYREDLADIQLPK</sequence>
<gene>
    <name evidence="9" type="ORF">POM88_046130</name>
</gene>
<keyword evidence="5 8" id="KW-1133">Transmembrane helix</keyword>
<dbReference type="GO" id="GO:0034755">
    <property type="term" value="P:iron ion transmembrane transport"/>
    <property type="evidence" value="ECO:0007669"/>
    <property type="project" value="TreeGrafter"/>
</dbReference>
<evidence type="ECO:0000256" key="7">
    <source>
        <dbReference type="ARBA" id="ARBA00023136"/>
    </source>
</evidence>
<dbReference type="PANTHER" id="PTHR11706">
    <property type="entry name" value="SOLUTE CARRIER PROTEIN FAMILY 11 MEMBER"/>
    <property type="match status" value="1"/>
</dbReference>
<dbReference type="InterPro" id="IPR001046">
    <property type="entry name" value="NRAMP_fam"/>
</dbReference>
<feature type="transmembrane region" description="Helical" evidence="8">
    <location>
        <begin position="70"/>
        <end position="92"/>
    </location>
</feature>
<reference evidence="9" key="2">
    <citation type="submission" date="2023-05" db="EMBL/GenBank/DDBJ databases">
        <authorList>
            <person name="Schelkunov M.I."/>
        </authorList>
    </citation>
    <scope>NUCLEOTIDE SEQUENCE</scope>
    <source>
        <strain evidence="9">Hsosn_3</strain>
        <tissue evidence="9">Leaf</tissue>
    </source>
</reference>
<dbReference type="Proteomes" id="UP001237642">
    <property type="component" value="Unassembled WGS sequence"/>
</dbReference>
<evidence type="ECO:0000256" key="5">
    <source>
        <dbReference type="ARBA" id="ARBA00022989"/>
    </source>
</evidence>
<dbReference type="GO" id="GO:0005384">
    <property type="term" value="F:manganese ion transmembrane transporter activity"/>
    <property type="evidence" value="ECO:0007669"/>
    <property type="project" value="TreeGrafter"/>
</dbReference>
<comment type="similarity">
    <text evidence="2">Belongs to the NRAMP (TC 2.A.55) family.</text>
</comment>
<evidence type="ECO:0000256" key="1">
    <source>
        <dbReference type="ARBA" id="ARBA00004141"/>
    </source>
</evidence>
<evidence type="ECO:0000256" key="2">
    <source>
        <dbReference type="ARBA" id="ARBA00009965"/>
    </source>
</evidence>
<dbReference type="GO" id="GO:0005886">
    <property type="term" value="C:plasma membrane"/>
    <property type="evidence" value="ECO:0007669"/>
    <property type="project" value="TreeGrafter"/>
</dbReference>
<feature type="transmembrane region" description="Helical" evidence="8">
    <location>
        <begin position="104"/>
        <end position="126"/>
    </location>
</feature>
<keyword evidence="10" id="KW-1185">Reference proteome</keyword>
<protein>
    <submittedName>
        <fullName evidence="9">Metal transporter Nramp5-like protein</fullName>
    </submittedName>
</protein>
<dbReference type="PANTHER" id="PTHR11706:SF77">
    <property type="entry name" value="METAL TRANSPORTER NRAMP5"/>
    <property type="match status" value="1"/>
</dbReference>
<proteinExistence type="inferred from homology"/>
<evidence type="ECO:0000256" key="3">
    <source>
        <dbReference type="ARBA" id="ARBA00022448"/>
    </source>
</evidence>
<evidence type="ECO:0000256" key="6">
    <source>
        <dbReference type="ARBA" id="ARBA00023065"/>
    </source>
</evidence>
<feature type="transmembrane region" description="Helical" evidence="8">
    <location>
        <begin position="45"/>
        <end position="64"/>
    </location>
</feature>